<name>A0AAV5TZ34_9BILA</name>
<accession>A0AAV5TZ34</accession>
<sequence length="70" mass="7856">ASADWRFSSAICKSSPSILMIFFHYLDGCAYSPDNSKFYQTSIIKGMERSAFRLLLSQAINPIITLYTPA</sequence>
<reference evidence="1" key="1">
    <citation type="submission" date="2023-10" db="EMBL/GenBank/DDBJ databases">
        <title>Genome assembly of Pristionchus species.</title>
        <authorList>
            <person name="Yoshida K."/>
            <person name="Sommer R.J."/>
        </authorList>
    </citation>
    <scope>NUCLEOTIDE SEQUENCE</scope>
    <source>
        <strain evidence="1">RS0144</strain>
    </source>
</reference>
<dbReference type="EMBL" id="BTSX01000005">
    <property type="protein sequence ID" value="GMS99597.1"/>
    <property type="molecule type" value="Genomic_DNA"/>
</dbReference>
<keyword evidence="2" id="KW-1185">Reference proteome</keyword>
<feature type="non-terminal residue" evidence="1">
    <location>
        <position position="1"/>
    </location>
</feature>
<dbReference type="AlphaFoldDB" id="A0AAV5TZ34"/>
<comment type="caution">
    <text evidence="1">The sequence shown here is derived from an EMBL/GenBank/DDBJ whole genome shotgun (WGS) entry which is preliminary data.</text>
</comment>
<gene>
    <name evidence="1" type="ORF">PENTCL1PPCAC_21772</name>
</gene>
<dbReference type="Proteomes" id="UP001432027">
    <property type="component" value="Unassembled WGS sequence"/>
</dbReference>
<evidence type="ECO:0000313" key="2">
    <source>
        <dbReference type="Proteomes" id="UP001432027"/>
    </source>
</evidence>
<protein>
    <submittedName>
        <fullName evidence="1">Uncharacterized protein</fullName>
    </submittedName>
</protein>
<organism evidence="1 2">
    <name type="scientific">Pristionchus entomophagus</name>
    <dbReference type="NCBI Taxonomy" id="358040"/>
    <lineage>
        <taxon>Eukaryota</taxon>
        <taxon>Metazoa</taxon>
        <taxon>Ecdysozoa</taxon>
        <taxon>Nematoda</taxon>
        <taxon>Chromadorea</taxon>
        <taxon>Rhabditida</taxon>
        <taxon>Rhabditina</taxon>
        <taxon>Diplogasteromorpha</taxon>
        <taxon>Diplogasteroidea</taxon>
        <taxon>Neodiplogasteridae</taxon>
        <taxon>Pristionchus</taxon>
    </lineage>
</organism>
<proteinExistence type="predicted"/>
<feature type="non-terminal residue" evidence="1">
    <location>
        <position position="70"/>
    </location>
</feature>
<evidence type="ECO:0000313" key="1">
    <source>
        <dbReference type="EMBL" id="GMS99597.1"/>
    </source>
</evidence>